<dbReference type="GO" id="GO:0004527">
    <property type="term" value="F:exonuclease activity"/>
    <property type="evidence" value="ECO:0007669"/>
    <property type="project" value="UniProtKB-KW"/>
</dbReference>
<dbReference type="PANTHER" id="PTHR14859">
    <property type="entry name" value="CALCOFLUOR WHITE HYPERSENSITIVE PROTEIN PRECURSOR"/>
    <property type="match status" value="1"/>
</dbReference>
<comment type="caution">
    <text evidence="2">The sequence shown here is derived from an EMBL/GenBank/DDBJ whole genome shotgun (WGS) entry which is preliminary data.</text>
</comment>
<dbReference type="PANTHER" id="PTHR14859:SF15">
    <property type="entry name" value="ENDONUCLEASE_EXONUCLEASE_PHOSPHATASE DOMAIN-CONTAINING PROTEIN"/>
    <property type="match status" value="1"/>
</dbReference>
<keyword evidence="3" id="KW-1185">Reference proteome</keyword>
<dbReference type="SUPFAM" id="SSF56219">
    <property type="entry name" value="DNase I-like"/>
    <property type="match status" value="1"/>
</dbReference>
<sequence>MRLATFNILHGRSPADGRVDLDRFGDAVRRLDADVLGLQEVDRDQPRSHGADLTAVAAEAMGAPHHRFVATLAGTPDLWSAATGDLQPRTAGYGIALLSRIPVLSWHALALPALRGTVPVIFPGRRRPVLVRDEPRAAVAAVVDAPEGPVTVVATHLTFIPGWNAVQLRRLVRLVRDLPRPVVVMGDLNLDGAAPARLSRMRPLATAATFPVTEPARQLDHILADGPLTTVSSAAVDTGLSDHRALVADVLVGARLGDQVGQ</sequence>
<organism evidence="2 3">
    <name type="scientific">Cellulomonas aerilata</name>
    <dbReference type="NCBI Taxonomy" id="515326"/>
    <lineage>
        <taxon>Bacteria</taxon>
        <taxon>Bacillati</taxon>
        <taxon>Actinomycetota</taxon>
        <taxon>Actinomycetes</taxon>
        <taxon>Micrococcales</taxon>
        <taxon>Cellulomonadaceae</taxon>
        <taxon>Cellulomonas</taxon>
    </lineage>
</organism>
<reference evidence="2 3" key="1">
    <citation type="submission" date="2019-07" db="EMBL/GenBank/DDBJ databases">
        <title>Whole genome shotgun sequence of Cellulomonas aerilata NBRC 106308.</title>
        <authorList>
            <person name="Hosoyama A."/>
            <person name="Uohara A."/>
            <person name="Ohji S."/>
            <person name="Ichikawa N."/>
        </authorList>
    </citation>
    <scope>NUCLEOTIDE SEQUENCE [LARGE SCALE GENOMIC DNA]</scope>
    <source>
        <strain evidence="2 3">NBRC 106308</strain>
    </source>
</reference>
<proteinExistence type="predicted"/>
<evidence type="ECO:0000313" key="2">
    <source>
        <dbReference type="EMBL" id="GEO34923.1"/>
    </source>
</evidence>
<dbReference type="InterPro" id="IPR036691">
    <property type="entry name" value="Endo/exonu/phosph_ase_sf"/>
</dbReference>
<keyword evidence="2" id="KW-0378">Hydrolase</keyword>
<accession>A0A512DEL7</accession>
<dbReference type="AlphaFoldDB" id="A0A512DEL7"/>
<protein>
    <submittedName>
        <fullName evidence="2">Endonuclease/exonuclease/phosphatase</fullName>
    </submittedName>
</protein>
<dbReference type="OrthoDB" id="155529at2"/>
<dbReference type="RefSeq" id="WP_146905362.1">
    <property type="nucleotide sequence ID" value="NZ_BAAARM010000001.1"/>
</dbReference>
<dbReference type="GO" id="GO:0004519">
    <property type="term" value="F:endonuclease activity"/>
    <property type="evidence" value="ECO:0007669"/>
    <property type="project" value="UniProtKB-KW"/>
</dbReference>
<keyword evidence="2" id="KW-0540">Nuclease</keyword>
<evidence type="ECO:0000313" key="3">
    <source>
        <dbReference type="Proteomes" id="UP000321181"/>
    </source>
</evidence>
<dbReference type="Pfam" id="PF03372">
    <property type="entry name" value="Exo_endo_phos"/>
    <property type="match status" value="1"/>
</dbReference>
<keyword evidence="2" id="KW-0255">Endonuclease</keyword>
<evidence type="ECO:0000259" key="1">
    <source>
        <dbReference type="Pfam" id="PF03372"/>
    </source>
</evidence>
<dbReference type="EMBL" id="BJYY01000016">
    <property type="protein sequence ID" value="GEO34923.1"/>
    <property type="molecule type" value="Genomic_DNA"/>
</dbReference>
<name>A0A512DEL7_9CELL</name>
<dbReference type="GO" id="GO:0016020">
    <property type="term" value="C:membrane"/>
    <property type="evidence" value="ECO:0007669"/>
    <property type="project" value="GOC"/>
</dbReference>
<keyword evidence="2" id="KW-0269">Exonuclease</keyword>
<dbReference type="Gene3D" id="3.60.10.10">
    <property type="entry name" value="Endonuclease/exonuclease/phosphatase"/>
    <property type="match status" value="1"/>
</dbReference>
<dbReference type="InterPro" id="IPR051916">
    <property type="entry name" value="GPI-anchor_lipid_remodeler"/>
</dbReference>
<dbReference type="Proteomes" id="UP000321181">
    <property type="component" value="Unassembled WGS sequence"/>
</dbReference>
<dbReference type="InterPro" id="IPR005135">
    <property type="entry name" value="Endo/exonuclease/phosphatase"/>
</dbReference>
<feature type="domain" description="Endonuclease/exonuclease/phosphatase" evidence="1">
    <location>
        <begin position="4"/>
        <end position="243"/>
    </location>
</feature>
<gene>
    <name evidence="2" type="ORF">CAE01nite_26480</name>
</gene>
<dbReference type="GO" id="GO:0006506">
    <property type="term" value="P:GPI anchor biosynthetic process"/>
    <property type="evidence" value="ECO:0007669"/>
    <property type="project" value="TreeGrafter"/>
</dbReference>